<proteinExistence type="inferred from homology"/>
<dbReference type="SUPFAM" id="SSF51735">
    <property type="entry name" value="NAD(P)-binding Rossmann-fold domains"/>
    <property type="match status" value="1"/>
</dbReference>
<accession>A0ABT9I9W2</accession>
<dbReference type="Pfam" id="PF00106">
    <property type="entry name" value="adh_short"/>
    <property type="match status" value="1"/>
</dbReference>
<dbReference type="RefSeq" id="WP_305998608.1">
    <property type="nucleotide sequence ID" value="NZ_JASNFN010000003.1"/>
</dbReference>
<dbReference type="InterPro" id="IPR036291">
    <property type="entry name" value="NAD(P)-bd_dom_sf"/>
</dbReference>
<keyword evidence="2 4" id="KW-0560">Oxidoreductase</keyword>
<dbReference type="CDD" id="cd05233">
    <property type="entry name" value="SDR_c"/>
    <property type="match status" value="1"/>
</dbReference>
<sequence length="255" mass="26661">MTERQSMNRYDGKRVFLTGAGSGIGRATAVRLVAEGATVFAVDRDTEGLATTRELVDDPARLTCHTADLATEDAAVAAAGAGVAELGQVDVLANVAGALRTTPMTGLDLGDYRWLFAINLFAPVTLCRELLPHVPDRTGVILLTTSTAATKAHPGMTGYAASKGALLSFAVSLSAELAPRRIRVVPVSPGGVATPLTMDKERFDGIDVSWYARTYPLWGKPGEPEDLAAAIAFAGSADGAYLNGTEFRLDGGSHV</sequence>
<comment type="caution">
    <text evidence="4">The sequence shown here is derived from an EMBL/GenBank/DDBJ whole genome shotgun (WGS) entry which is preliminary data.</text>
</comment>
<keyword evidence="5" id="KW-1185">Reference proteome</keyword>
<evidence type="ECO:0000256" key="3">
    <source>
        <dbReference type="RuleBase" id="RU000363"/>
    </source>
</evidence>
<dbReference type="PANTHER" id="PTHR43477">
    <property type="entry name" value="DIHYDROANTICAPSIN 7-DEHYDROGENASE"/>
    <property type="match status" value="1"/>
</dbReference>
<dbReference type="PRINTS" id="PR00080">
    <property type="entry name" value="SDRFAMILY"/>
</dbReference>
<dbReference type="InterPro" id="IPR002347">
    <property type="entry name" value="SDR_fam"/>
</dbReference>
<evidence type="ECO:0000256" key="2">
    <source>
        <dbReference type="ARBA" id="ARBA00023002"/>
    </source>
</evidence>
<dbReference type="Proteomes" id="UP001233673">
    <property type="component" value="Unassembled WGS sequence"/>
</dbReference>
<dbReference type="PRINTS" id="PR00081">
    <property type="entry name" value="GDHRDH"/>
</dbReference>
<dbReference type="InterPro" id="IPR020904">
    <property type="entry name" value="Sc_DH/Rdtase_CS"/>
</dbReference>
<dbReference type="Gene3D" id="3.40.50.720">
    <property type="entry name" value="NAD(P)-binding Rossmann-like Domain"/>
    <property type="match status" value="1"/>
</dbReference>
<evidence type="ECO:0000256" key="1">
    <source>
        <dbReference type="ARBA" id="ARBA00006484"/>
    </source>
</evidence>
<evidence type="ECO:0000313" key="4">
    <source>
        <dbReference type="EMBL" id="MDP5181900.1"/>
    </source>
</evidence>
<comment type="similarity">
    <text evidence="1 3">Belongs to the short-chain dehydrogenases/reductases (SDR) family.</text>
</comment>
<dbReference type="InterPro" id="IPR051122">
    <property type="entry name" value="SDR_DHRS6-like"/>
</dbReference>
<organism evidence="4 5">
    <name type="scientific">Blastococcus carthaginiensis</name>
    <dbReference type="NCBI Taxonomy" id="3050034"/>
    <lineage>
        <taxon>Bacteria</taxon>
        <taxon>Bacillati</taxon>
        <taxon>Actinomycetota</taxon>
        <taxon>Actinomycetes</taxon>
        <taxon>Geodermatophilales</taxon>
        <taxon>Geodermatophilaceae</taxon>
        <taxon>Blastococcus</taxon>
    </lineage>
</organism>
<dbReference type="GO" id="GO:0016491">
    <property type="term" value="F:oxidoreductase activity"/>
    <property type="evidence" value="ECO:0007669"/>
    <property type="project" value="UniProtKB-KW"/>
</dbReference>
<protein>
    <submittedName>
        <fullName evidence="4">SDR family oxidoreductase</fullName>
        <ecNumber evidence="4">1.-.-.-</ecNumber>
    </submittedName>
</protein>
<evidence type="ECO:0000313" key="5">
    <source>
        <dbReference type="Proteomes" id="UP001233673"/>
    </source>
</evidence>
<name>A0ABT9I9W2_9ACTN</name>
<reference evidence="5" key="1">
    <citation type="submission" date="2023-05" db="EMBL/GenBank/DDBJ databases">
        <title>Draft genome of Pseudofrankia sp. BMG5.37.</title>
        <authorList>
            <person name="Gtari M."/>
            <person name="Ghodhbane F."/>
            <person name="Sbissi I."/>
        </authorList>
    </citation>
    <scope>NUCLEOTIDE SEQUENCE [LARGE SCALE GENOMIC DNA]</scope>
    <source>
        <strain evidence="5">BMG 814</strain>
    </source>
</reference>
<dbReference type="EMBL" id="JASNFN010000003">
    <property type="protein sequence ID" value="MDP5181900.1"/>
    <property type="molecule type" value="Genomic_DNA"/>
</dbReference>
<gene>
    <name evidence="4" type="ORF">QOZ88_04565</name>
</gene>
<dbReference type="PROSITE" id="PS00061">
    <property type="entry name" value="ADH_SHORT"/>
    <property type="match status" value="1"/>
</dbReference>
<dbReference type="EC" id="1.-.-.-" evidence="4"/>
<dbReference type="PANTHER" id="PTHR43477:SF1">
    <property type="entry name" value="DIHYDROANTICAPSIN 7-DEHYDROGENASE"/>
    <property type="match status" value="1"/>
</dbReference>